<keyword evidence="3" id="KW-1185">Reference proteome</keyword>
<gene>
    <name evidence="2" type="ORF">BN860_11958g</name>
</gene>
<organism evidence="2 3">
    <name type="scientific">Zygosaccharomyces bailii (strain CLIB 213 / ATCC 58445 / CBS 680 / BCRC 21525 / NBRC 1098 / NCYC 1416 / NRRL Y-2227)</name>
    <dbReference type="NCBI Taxonomy" id="1333698"/>
    <lineage>
        <taxon>Eukaryota</taxon>
        <taxon>Fungi</taxon>
        <taxon>Dikarya</taxon>
        <taxon>Ascomycota</taxon>
        <taxon>Saccharomycotina</taxon>
        <taxon>Saccharomycetes</taxon>
        <taxon>Saccharomycetales</taxon>
        <taxon>Saccharomycetaceae</taxon>
        <taxon>Zygosaccharomyces</taxon>
    </lineage>
</organism>
<dbReference type="Proteomes" id="UP000019375">
    <property type="component" value="Unassembled WGS sequence"/>
</dbReference>
<accession>A0A8J2T6J7</accession>
<dbReference type="AlphaFoldDB" id="A0A8J2T6J7"/>
<evidence type="ECO:0000256" key="1">
    <source>
        <dbReference type="SAM" id="MobiDB-lite"/>
    </source>
</evidence>
<dbReference type="InterPro" id="IPR013239">
    <property type="entry name" value="RNA_polI_Rpa14"/>
</dbReference>
<reference evidence="3" key="1">
    <citation type="journal article" date="2013" name="Genome Announc.">
        <title>Genome sequence of the food spoilage yeast Zygosaccharomyces bailii CLIB 213(T).</title>
        <authorList>
            <person name="Galeote V."/>
            <person name="Bigey F."/>
            <person name="Devillers H."/>
            <person name="Neuveglise C."/>
            <person name="Dequin S."/>
        </authorList>
    </citation>
    <scope>NUCLEOTIDE SEQUENCE [LARGE SCALE GENOMIC DNA]</scope>
    <source>
        <strain evidence="3">CLIB 213 / ATCC 58445 / CBS 680 / CCRC 21525 / NBRC 1098 / NCYC 1416 / NRRL Y-2227</strain>
    </source>
</reference>
<name>A0A8J2T6J7_ZYGB2</name>
<dbReference type="Gene3D" id="6.10.250.3390">
    <property type="match status" value="1"/>
</dbReference>
<dbReference type="OrthoDB" id="4093689at2759"/>
<feature type="region of interest" description="Disordered" evidence="1">
    <location>
        <begin position="87"/>
        <end position="118"/>
    </location>
</feature>
<protein>
    <submittedName>
        <fullName evidence="2">ZYBA0S03-11958g1_1</fullName>
    </submittedName>
</protein>
<evidence type="ECO:0000313" key="2">
    <source>
        <dbReference type="EMBL" id="CDF89218.1"/>
    </source>
</evidence>
<evidence type="ECO:0000313" key="3">
    <source>
        <dbReference type="Proteomes" id="UP000019375"/>
    </source>
</evidence>
<dbReference type="Pfam" id="PF08203">
    <property type="entry name" value="RNA_polI_A14"/>
    <property type="match status" value="1"/>
</dbReference>
<proteinExistence type="predicted"/>
<sequence length="118" mass="12621">MLKGTRRPGFAPPSTLNTPIVAHALAPPTHVSHDEMLQFLDKFISERELSVSEQNIGADANGTDVSLSSALSQLKRLQRDFKGLPPSALEGDVVTQHKPATDNVTKSAAGGTKITFED</sequence>
<dbReference type="EMBL" id="HG316456">
    <property type="protein sequence ID" value="CDF89218.1"/>
    <property type="molecule type" value="Genomic_DNA"/>
</dbReference>